<evidence type="ECO:0000256" key="1">
    <source>
        <dbReference type="ARBA" id="ARBA00001947"/>
    </source>
</evidence>
<keyword evidence="5" id="KW-0862">Zinc</keyword>
<dbReference type="GO" id="GO:0008270">
    <property type="term" value="F:zinc ion binding"/>
    <property type="evidence" value="ECO:0007669"/>
    <property type="project" value="InterPro"/>
</dbReference>
<keyword evidence="4" id="KW-0378">Hydrolase</keyword>
<evidence type="ECO:0000256" key="5">
    <source>
        <dbReference type="ARBA" id="ARBA00022833"/>
    </source>
</evidence>
<dbReference type="STRING" id="29364.SAMN04487772_10635"/>
<evidence type="ECO:0000256" key="7">
    <source>
        <dbReference type="PROSITE-ProRule" id="PRU01379"/>
    </source>
</evidence>
<keyword evidence="3" id="KW-0645">Protease</keyword>
<evidence type="ECO:0000256" key="2">
    <source>
        <dbReference type="ARBA" id="ARBA00005988"/>
    </source>
</evidence>
<dbReference type="Gene3D" id="3.40.630.10">
    <property type="entry name" value="Zn peptidases"/>
    <property type="match status" value="1"/>
</dbReference>
<keyword evidence="9" id="KW-0121">Carboxypeptidase</keyword>
<dbReference type="PRINTS" id="PR00765">
    <property type="entry name" value="CRBOXYPTASEA"/>
</dbReference>
<dbReference type="GO" id="GO:0005615">
    <property type="term" value="C:extracellular space"/>
    <property type="evidence" value="ECO:0007669"/>
    <property type="project" value="TreeGrafter"/>
</dbReference>
<name>A0A1I0ATD5_9FIRM</name>
<dbReference type="SMART" id="SM00631">
    <property type="entry name" value="Zn_pept"/>
    <property type="match status" value="1"/>
</dbReference>
<dbReference type="SUPFAM" id="SSF53187">
    <property type="entry name" value="Zn-dependent exopeptidases"/>
    <property type="match status" value="1"/>
</dbReference>
<keyword evidence="10" id="KW-1185">Reference proteome</keyword>
<evidence type="ECO:0000313" key="10">
    <source>
        <dbReference type="Proteomes" id="UP000199800"/>
    </source>
</evidence>
<sequence>MENVNWDQLFYYEDLVAYAKYLACHYSDLVQYESIGRSWDNRDIFLLKVGKGRDNVIVTGGVHGRESVNPMVLLCMAEYYCEEFRPCLDLVSVYVVPVLNPDGYAIAIQGFDSIKCEKNRRMCELKHIPYYLWKYNGRAVDINRNFPCVSWKKKDVNDVAGSEPETIALMELFQNVSSIGYIDYHSRGKQIYYHRKSMSEDYNRDQFGYACLLNAMTDYELVPPKREIEENDSGGNTVHYYSEQFCLPAITIETVDELACFPLSPHYQRETYEEIKLTPFVFCKDR</sequence>
<dbReference type="RefSeq" id="WP_092477230.1">
    <property type="nucleotide sequence ID" value="NZ_FOHN01000006.1"/>
</dbReference>
<dbReference type="OrthoDB" id="9811296at2"/>
<dbReference type="PANTHER" id="PTHR11705">
    <property type="entry name" value="PROTEASE FAMILY M14 CARBOXYPEPTIDASE A,B"/>
    <property type="match status" value="1"/>
</dbReference>
<comment type="similarity">
    <text evidence="2 7">Belongs to the peptidase M14 family.</text>
</comment>
<evidence type="ECO:0000256" key="6">
    <source>
        <dbReference type="ARBA" id="ARBA00023049"/>
    </source>
</evidence>
<gene>
    <name evidence="9" type="ORF">SAMN04487772_10635</name>
</gene>
<accession>A0A1I0ATD5</accession>
<dbReference type="Proteomes" id="UP000199800">
    <property type="component" value="Unassembled WGS sequence"/>
</dbReference>
<protein>
    <submittedName>
        <fullName evidence="9">Zinc carboxypeptidase</fullName>
    </submittedName>
</protein>
<keyword evidence="6" id="KW-0482">Metalloprotease</keyword>
<reference evidence="9 10" key="1">
    <citation type="submission" date="2016-10" db="EMBL/GenBank/DDBJ databases">
        <authorList>
            <person name="de Groot N.N."/>
        </authorList>
    </citation>
    <scope>NUCLEOTIDE SEQUENCE [LARGE SCALE GENOMIC DNA]</scope>
    <source>
        <strain evidence="9 10">DSM 1801</strain>
    </source>
</reference>
<evidence type="ECO:0000256" key="3">
    <source>
        <dbReference type="ARBA" id="ARBA00022670"/>
    </source>
</evidence>
<organism evidence="9 10">
    <name type="scientific">[Clostridium] polysaccharolyticum</name>
    <dbReference type="NCBI Taxonomy" id="29364"/>
    <lineage>
        <taxon>Bacteria</taxon>
        <taxon>Bacillati</taxon>
        <taxon>Bacillota</taxon>
        <taxon>Clostridia</taxon>
        <taxon>Lachnospirales</taxon>
        <taxon>Lachnospiraceae</taxon>
    </lineage>
</organism>
<dbReference type="AlphaFoldDB" id="A0A1I0ATD5"/>
<evidence type="ECO:0000313" key="9">
    <source>
        <dbReference type="EMBL" id="SES97679.1"/>
    </source>
</evidence>
<evidence type="ECO:0000259" key="8">
    <source>
        <dbReference type="PROSITE" id="PS52035"/>
    </source>
</evidence>
<proteinExistence type="inferred from homology"/>
<dbReference type="GO" id="GO:0006508">
    <property type="term" value="P:proteolysis"/>
    <property type="evidence" value="ECO:0007669"/>
    <property type="project" value="UniProtKB-KW"/>
</dbReference>
<dbReference type="PROSITE" id="PS52035">
    <property type="entry name" value="PEPTIDASE_M14"/>
    <property type="match status" value="1"/>
</dbReference>
<comment type="caution">
    <text evidence="7">Lacks conserved residue(s) required for the propagation of feature annotation.</text>
</comment>
<dbReference type="GO" id="GO:0004181">
    <property type="term" value="F:metallocarboxypeptidase activity"/>
    <property type="evidence" value="ECO:0007669"/>
    <property type="project" value="InterPro"/>
</dbReference>
<feature type="domain" description="Peptidase M14" evidence="8">
    <location>
        <begin position="8"/>
        <end position="286"/>
    </location>
</feature>
<comment type="cofactor">
    <cofactor evidence="1">
        <name>Zn(2+)</name>
        <dbReference type="ChEBI" id="CHEBI:29105"/>
    </cofactor>
</comment>
<dbReference type="EMBL" id="FOHN01000006">
    <property type="protein sequence ID" value="SES97679.1"/>
    <property type="molecule type" value="Genomic_DNA"/>
</dbReference>
<dbReference type="Pfam" id="PF00246">
    <property type="entry name" value="Peptidase_M14"/>
    <property type="match status" value="1"/>
</dbReference>
<dbReference type="PANTHER" id="PTHR11705:SF143">
    <property type="entry name" value="SLL0236 PROTEIN"/>
    <property type="match status" value="1"/>
</dbReference>
<evidence type="ECO:0000256" key="4">
    <source>
        <dbReference type="ARBA" id="ARBA00022801"/>
    </source>
</evidence>
<dbReference type="InterPro" id="IPR000834">
    <property type="entry name" value="Peptidase_M14"/>
</dbReference>